<feature type="signal peptide" evidence="1">
    <location>
        <begin position="1"/>
        <end position="22"/>
    </location>
</feature>
<gene>
    <name evidence="2" type="ORF">SAMN04487924_102245</name>
</gene>
<sequence length="349" mass="39901">MIYRISYLKIILFAIGTCTVPAAVFTLTSCGGESGKPYGETQDTPAGIYREYLSELRTQDRLSFEDLTARLGQWQAVRDSVSAHIRRDTLWRSHTDTRKECLLLHDSIRMEFSRLALSRPRTYQEVLALKERFSPYAEDGELHRSAQEIRPFFASLDSRMAYRGGKEQLLSAYRTLLSETQRKGIHGHSDLTRFIEKEDALFRAFLTRLNDYNDMDLSDITCDTEKCCAEVFRAAERQEITYKEAMIYMGMRTNRRVIQNVRACLDGVQRGDVATSRQAHAFIWMILQPYASLDAFCLTLLSPGDKEALNRIATETPGAFGSLRKILPSENDRLEELPGMLIEIHIATL</sequence>
<protein>
    <submittedName>
        <fullName evidence="2">Uncharacterized protein</fullName>
    </submittedName>
</protein>
<dbReference type="AlphaFoldDB" id="A0A1H3YKV4"/>
<dbReference type="EMBL" id="FNRP01000002">
    <property type="protein sequence ID" value="SEA11664.1"/>
    <property type="molecule type" value="Genomic_DNA"/>
</dbReference>
<dbReference type="PROSITE" id="PS51257">
    <property type="entry name" value="PROKAR_LIPOPROTEIN"/>
    <property type="match status" value="1"/>
</dbReference>
<feature type="chain" id="PRO_5010347101" evidence="1">
    <location>
        <begin position="23"/>
        <end position="349"/>
    </location>
</feature>
<reference evidence="2 3" key="1">
    <citation type="submission" date="2016-10" db="EMBL/GenBank/DDBJ databases">
        <authorList>
            <person name="de Groot N.N."/>
        </authorList>
    </citation>
    <scope>NUCLEOTIDE SEQUENCE [LARGE SCALE GENOMIC DNA]</scope>
    <source>
        <strain evidence="2 3">NLAE-zl-G339</strain>
    </source>
</reference>
<evidence type="ECO:0000313" key="2">
    <source>
        <dbReference type="EMBL" id="SEA11664.1"/>
    </source>
</evidence>
<keyword evidence="1" id="KW-0732">Signal</keyword>
<evidence type="ECO:0000313" key="3">
    <source>
        <dbReference type="Proteomes" id="UP000183040"/>
    </source>
</evidence>
<name>A0A1H3YKV4_9BACE</name>
<proteinExistence type="predicted"/>
<accession>A0A1H3YKV4</accession>
<dbReference type="RefSeq" id="WP_074704813.1">
    <property type="nucleotide sequence ID" value="NZ_FNRP01000002.1"/>
</dbReference>
<organism evidence="2 3">
    <name type="scientific">Bacteroides xylanisolvens</name>
    <dbReference type="NCBI Taxonomy" id="371601"/>
    <lineage>
        <taxon>Bacteria</taxon>
        <taxon>Pseudomonadati</taxon>
        <taxon>Bacteroidota</taxon>
        <taxon>Bacteroidia</taxon>
        <taxon>Bacteroidales</taxon>
        <taxon>Bacteroidaceae</taxon>
        <taxon>Bacteroides</taxon>
    </lineage>
</organism>
<evidence type="ECO:0000256" key="1">
    <source>
        <dbReference type="SAM" id="SignalP"/>
    </source>
</evidence>
<dbReference type="Proteomes" id="UP000183040">
    <property type="component" value="Unassembled WGS sequence"/>
</dbReference>